<evidence type="ECO:0000256" key="4">
    <source>
        <dbReference type="ARBA" id="ARBA00022475"/>
    </source>
</evidence>
<dbReference type="Pfam" id="PF03547">
    <property type="entry name" value="Mem_trans"/>
    <property type="match status" value="1"/>
</dbReference>
<name>A0A7L5AI07_9MICO</name>
<dbReference type="PANTHER" id="PTHR36838:SF1">
    <property type="entry name" value="SLR1864 PROTEIN"/>
    <property type="match status" value="1"/>
</dbReference>
<evidence type="ECO:0008006" key="11">
    <source>
        <dbReference type="Google" id="ProtNLM"/>
    </source>
</evidence>
<dbReference type="AlphaFoldDB" id="A0A7L5AI07"/>
<evidence type="ECO:0000256" key="1">
    <source>
        <dbReference type="ARBA" id="ARBA00004651"/>
    </source>
</evidence>
<evidence type="ECO:0000313" key="10">
    <source>
        <dbReference type="Proteomes" id="UP000464507"/>
    </source>
</evidence>
<accession>A0A7L5AI07</accession>
<dbReference type="GO" id="GO:0055085">
    <property type="term" value="P:transmembrane transport"/>
    <property type="evidence" value="ECO:0007669"/>
    <property type="project" value="InterPro"/>
</dbReference>
<feature type="transmembrane region" description="Helical" evidence="8">
    <location>
        <begin position="224"/>
        <end position="247"/>
    </location>
</feature>
<feature type="transmembrane region" description="Helical" evidence="8">
    <location>
        <begin position="164"/>
        <end position="180"/>
    </location>
</feature>
<dbReference type="KEGG" id="mant:BHD05_02840"/>
<dbReference type="Proteomes" id="UP000464507">
    <property type="component" value="Chromosome"/>
</dbReference>
<feature type="transmembrane region" description="Helical" evidence="8">
    <location>
        <begin position="34"/>
        <end position="53"/>
    </location>
</feature>
<keyword evidence="3" id="KW-0813">Transport</keyword>
<keyword evidence="4" id="KW-1003">Cell membrane</keyword>
<evidence type="ECO:0000256" key="6">
    <source>
        <dbReference type="ARBA" id="ARBA00022989"/>
    </source>
</evidence>
<evidence type="ECO:0000256" key="8">
    <source>
        <dbReference type="SAM" id="Phobius"/>
    </source>
</evidence>
<dbReference type="InterPro" id="IPR038770">
    <property type="entry name" value="Na+/solute_symporter_sf"/>
</dbReference>
<feature type="transmembrane region" description="Helical" evidence="8">
    <location>
        <begin position="282"/>
        <end position="305"/>
    </location>
</feature>
<evidence type="ECO:0000256" key="7">
    <source>
        <dbReference type="ARBA" id="ARBA00023136"/>
    </source>
</evidence>
<dbReference type="InterPro" id="IPR004776">
    <property type="entry name" value="Mem_transp_PIN-like"/>
</dbReference>
<evidence type="ECO:0000313" key="9">
    <source>
        <dbReference type="EMBL" id="QHO68731.1"/>
    </source>
</evidence>
<protein>
    <recommendedName>
        <fullName evidence="11">AEC family transporter</fullName>
    </recommendedName>
</protein>
<dbReference type="GO" id="GO:0005886">
    <property type="term" value="C:plasma membrane"/>
    <property type="evidence" value="ECO:0007669"/>
    <property type="project" value="UniProtKB-SubCell"/>
</dbReference>
<evidence type="ECO:0000256" key="2">
    <source>
        <dbReference type="ARBA" id="ARBA00010145"/>
    </source>
</evidence>
<proteinExistence type="inferred from homology"/>
<feature type="transmembrane region" description="Helical" evidence="8">
    <location>
        <begin position="253"/>
        <end position="270"/>
    </location>
</feature>
<dbReference type="OrthoDB" id="5405318at2"/>
<dbReference type="RefSeq" id="WP_161885088.1">
    <property type="nucleotide sequence ID" value="NZ_CP017146.1"/>
</dbReference>
<organism evidence="9 10">
    <name type="scientific">Marisediminicola antarctica</name>
    <dbReference type="NCBI Taxonomy" id="674079"/>
    <lineage>
        <taxon>Bacteria</taxon>
        <taxon>Bacillati</taxon>
        <taxon>Actinomycetota</taxon>
        <taxon>Actinomycetes</taxon>
        <taxon>Micrococcales</taxon>
        <taxon>Microbacteriaceae</taxon>
        <taxon>Marisediminicola</taxon>
    </lineage>
</organism>
<feature type="transmembrane region" description="Helical" evidence="8">
    <location>
        <begin position="124"/>
        <end position="143"/>
    </location>
</feature>
<dbReference type="Gene3D" id="1.20.1530.20">
    <property type="match status" value="1"/>
</dbReference>
<comment type="similarity">
    <text evidence="2">Belongs to the auxin efflux carrier (TC 2.A.69) family.</text>
</comment>
<comment type="subcellular location">
    <subcellularLocation>
        <location evidence="1">Cell membrane</location>
        <topology evidence="1">Multi-pass membrane protein</topology>
    </subcellularLocation>
</comment>
<feature type="transmembrane region" description="Helical" evidence="8">
    <location>
        <begin position="6"/>
        <end position="22"/>
    </location>
</feature>
<evidence type="ECO:0000256" key="5">
    <source>
        <dbReference type="ARBA" id="ARBA00022692"/>
    </source>
</evidence>
<sequence>MQGILTGFGIIGSVIAVGYIVGRTGILGPHARFVLSRIVFFVLSPSLLFTVLADADVKVLFSSLLVVAAITAVASFVIYGVAAFAIWRRPLPEGAIGVAASGWVNANNIGIPVAVYVIGDAASVAPVIMLQLIVFTPILLTILDVATSGRTSVARVLSQPLRNPIIIGSVLGAILSVTQVELPDAVMEPFRLVGAAAVPVVLIAFGMSLHGQRALAAGTQRRDVILASSIKLAVMPLLAWMLGRFVFGLDDDQLFAIVVMAALPTAQNVFNYSQRYDRGEIIARDTVLITTIGSVPVLLVVALLLN</sequence>
<evidence type="ECO:0000256" key="3">
    <source>
        <dbReference type="ARBA" id="ARBA00022448"/>
    </source>
</evidence>
<dbReference type="PANTHER" id="PTHR36838">
    <property type="entry name" value="AUXIN EFFLUX CARRIER FAMILY PROTEIN"/>
    <property type="match status" value="1"/>
</dbReference>
<feature type="transmembrane region" description="Helical" evidence="8">
    <location>
        <begin position="192"/>
        <end position="212"/>
    </location>
</feature>
<feature type="transmembrane region" description="Helical" evidence="8">
    <location>
        <begin position="94"/>
        <end position="118"/>
    </location>
</feature>
<dbReference type="EMBL" id="CP017146">
    <property type="protein sequence ID" value="QHO68731.1"/>
    <property type="molecule type" value="Genomic_DNA"/>
</dbReference>
<keyword evidence="5 8" id="KW-0812">Transmembrane</keyword>
<keyword evidence="6 8" id="KW-1133">Transmembrane helix</keyword>
<reference evidence="9 10" key="1">
    <citation type="submission" date="2016-09" db="EMBL/GenBank/DDBJ databases">
        <title>Complete genome sequence of microbes from the polar regions.</title>
        <authorList>
            <person name="Liao L."/>
            <person name="Chen B."/>
        </authorList>
    </citation>
    <scope>NUCLEOTIDE SEQUENCE [LARGE SCALE GENOMIC DNA]</scope>
    <source>
        <strain evidence="9 10">ZS314</strain>
    </source>
</reference>
<feature type="transmembrane region" description="Helical" evidence="8">
    <location>
        <begin position="59"/>
        <end position="87"/>
    </location>
</feature>
<gene>
    <name evidence="9" type="ORF">BHD05_02840</name>
</gene>
<keyword evidence="10" id="KW-1185">Reference proteome</keyword>
<keyword evidence="7 8" id="KW-0472">Membrane</keyword>